<name>A0AAD7TGR9_9APHY</name>
<evidence type="ECO:0008006" key="3">
    <source>
        <dbReference type="Google" id="ProtNLM"/>
    </source>
</evidence>
<evidence type="ECO:0000313" key="1">
    <source>
        <dbReference type="EMBL" id="KAJ8456818.1"/>
    </source>
</evidence>
<dbReference type="Gene3D" id="3.80.10.10">
    <property type="entry name" value="Ribonuclease Inhibitor"/>
    <property type="match status" value="1"/>
</dbReference>
<dbReference type="AlphaFoldDB" id="A0AAD7TGR9"/>
<accession>A0AAD7TGR9</accession>
<reference evidence="1" key="1">
    <citation type="submission" date="2022-11" db="EMBL/GenBank/DDBJ databases">
        <title>Genome Sequence of Cubamyces cubensis.</title>
        <authorList>
            <person name="Buettner E."/>
        </authorList>
    </citation>
    <scope>NUCLEOTIDE SEQUENCE</scope>
    <source>
        <strain evidence="1">MPL-01</strain>
    </source>
</reference>
<gene>
    <name evidence="1" type="ORF">ONZ51_g11899</name>
</gene>
<comment type="caution">
    <text evidence="1">The sequence shown here is derived from an EMBL/GenBank/DDBJ whole genome shotgun (WGS) entry which is preliminary data.</text>
</comment>
<dbReference type="SUPFAM" id="SSF52047">
    <property type="entry name" value="RNI-like"/>
    <property type="match status" value="1"/>
</dbReference>
<proteinExistence type="predicted"/>
<dbReference type="Proteomes" id="UP001215151">
    <property type="component" value="Unassembled WGS sequence"/>
</dbReference>
<sequence>MDITTFTYQYQANIFSLPYSLRTKICECLYEDGTWESLQTILSFALTCSWFTDPALDVLWRTLPSIVPLLRTLPNDLCQYLPEIRASDNSLILAAKLEFLRDPIPSDFWRFQEYASRVHRLQMPTNASTSDIFAPRYFSSRPIISTHIWYVLNRAGPKPLLPNLTALCYTDQVAYNVWVTPIPDYLNAFLGPSLTSIDLHLHPMRVQHALEIVSRSSPGIQQLSMHIEPPSHADLPSHAFLKWDKRMTALCTLTGDTLRGFDHLTAVKFDGLRITIDGLERLGQLPSLRTLEFDAYCADLLWDAPHEYRGLYFFLNLETLTIRTNMLEWCMIFLEMVASSHLQVLSITSIGRPAPSIAMAALCAVVGTGPWNDILHTLQILSGRLDDTRYAVETYRPSDVFAPLLTCSALRRISMYGRCRVPRGDATLEAWTAAWPNLSHLDLRNPPDDHPKGWQWSARDIEQSLLAVM</sequence>
<dbReference type="EMBL" id="JAPEVG010000629">
    <property type="protein sequence ID" value="KAJ8456818.1"/>
    <property type="molecule type" value="Genomic_DNA"/>
</dbReference>
<evidence type="ECO:0000313" key="2">
    <source>
        <dbReference type="Proteomes" id="UP001215151"/>
    </source>
</evidence>
<dbReference type="InterPro" id="IPR032675">
    <property type="entry name" value="LRR_dom_sf"/>
</dbReference>
<keyword evidence="2" id="KW-1185">Reference proteome</keyword>
<organism evidence="1 2">
    <name type="scientific">Trametes cubensis</name>
    <dbReference type="NCBI Taxonomy" id="1111947"/>
    <lineage>
        <taxon>Eukaryota</taxon>
        <taxon>Fungi</taxon>
        <taxon>Dikarya</taxon>
        <taxon>Basidiomycota</taxon>
        <taxon>Agaricomycotina</taxon>
        <taxon>Agaricomycetes</taxon>
        <taxon>Polyporales</taxon>
        <taxon>Polyporaceae</taxon>
        <taxon>Trametes</taxon>
    </lineage>
</organism>
<protein>
    <recommendedName>
        <fullName evidence="3">F-box domain-containing protein</fullName>
    </recommendedName>
</protein>